<proteinExistence type="predicted"/>
<dbReference type="EMBL" id="CP036271">
    <property type="protein sequence ID" value="QDT55279.1"/>
    <property type="molecule type" value="Genomic_DNA"/>
</dbReference>
<protein>
    <submittedName>
        <fullName evidence="1">Uncharacterized protein</fullName>
    </submittedName>
</protein>
<evidence type="ECO:0000313" key="2">
    <source>
        <dbReference type="Proteomes" id="UP000315700"/>
    </source>
</evidence>
<dbReference type="RefSeq" id="WP_145031051.1">
    <property type="nucleotide sequence ID" value="NZ_CP036271.1"/>
</dbReference>
<organism evidence="1 2">
    <name type="scientific">Caulifigura coniformis</name>
    <dbReference type="NCBI Taxonomy" id="2527983"/>
    <lineage>
        <taxon>Bacteria</taxon>
        <taxon>Pseudomonadati</taxon>
        <taxon>Planctomycetota</taxon>
        <taxon>Planctomycetia</taxon>
        <taxon>Planctomycetales</taxon>
        <taxon>Planctomycetaceae</taxon>
        <taxon>Caulifigura</taxon>
    </lineage>
</organism>
<dbReference type="Pfam" id="PF21997">
    <property type="entry name" value="DUF6928"/>
    <property type="match status" value="2"/>
</dbReference>
<accession>A0A517SGM6</accession>
<evidence type="ECO:0000313" key="1">
    <source>
        <dbReference type="EMBL" id="QDT55279.1"/>
    </source>
</evidence>
<gene>
    <name evidence="1" type="ORF">Pan44_33220</name>
</gene>
<dbReference type="AlphaFoldDB" id="A0A517SGM6"/>
<dbReference type="OrthoDB" id="286042at2"/>
<dbReference type="InterPro" id="IPR053847">
    <property type="entry name" value="DUF6928"/>
</dbReference>
<dbReference type="Proteomes" id="UP000315700">
    <property type="component" value="Chromosome"/>
</dbReference>
<dbReference type="KEGG" id="ccos:Pan44_33220"/>
<name>A0A517SGM6_9PLAN</name>
<keyword evidence="2" id="KW-1185">Reference proteome</keyword>
<reference evidence="1 2" key="1">
    <citation type="submission" date="2019-02" db="EMBL/GenBank/DDBJ databases">
        <title>Deep-cultivation of Planctomycetes and their phenomic and genomic characterization uncovers novel biology.</title>
        <authorList>
            <person name="Wiegand S."/>
            <person name="Jogler M."/>
            <person name="Boedeker C."/>
            <person name="Pinto D."/>
            <person name="Vollmers J."/>
            <person name="Rivas-Marin E."/>
            <person name="Kohn T."/>
            <person name="Peeters S.H."/>
            <person name="Heuer A."/>
            <person name="Rast P."/>
            <person name="Oberbeckmann S."/>
            <person name="Bunk B."/>
            <person name="Jeske O."/>
            <person name="Meyerdierks A."/>
            <person name="Storesund J.E."/>
            <person name="Kallscheuer N."/>
            <person name="Luecker S."/>
            <person name="Lage O.M."/>
            <person name="Pohl T."/>
            <person name="Merkel B.J."/>
            <person name="Hornburger P."/>
            <person name="Mueller R.-W."/>
            <person name="Bruemmer F."/>
            <person name="Labrenz M."/>
            <person name="Spormann A.M."/>
            <person name="Op den Camp H."/>
            <person name="Overmann J."/>
            <person name="Amann R."/>
            <person name="Jetten M.S.M."/>
            <person name="Mascher T."/>
            <person name="Medema M.H."/>
            <person name="Devos D.P."/>
            <person name="Kaster A.-K."/>
            <person name="Ovreas L."/>
            <person name="Rohde M."/>
            <person name="Galperin M.Y."/>
            <person name="Jogler C."/>
        </authorList>
    </citation>
    <scope>NUCLEOTIDE SEQUENCE [LARGE SCALE GENOMIC DNA]</scope>
    <source>
        <strain evidence="1 2">Pan44</strain>
    </source>
</reference>
<sequence>MGWKCFAVFATDVPAYFSSLPPHDPEAADRLREKLGLSDHERVGRSIFDEAMYPDSGTLFLGAYPHGAILCDVDRSADFFDDVSYRIIGKSAGRVAGTDFRSRFLQIYPNGEVLAVVLSSVVNLWGYAVYSRGKLIRVAAGTADDPLFANEGEPLPEEAGVLRECPMAQVDRECRGEDLVFDVMAGRMLGRRVDDPDYDEIMLELSEYRKRDGGVLSRIKSWWDAASGGP</sequence>
<dbReference type="InParanoid" id="A0A517SGM6"/>